<feature type="region of interest" description="Disordered" evidence="1">
    <location>
        <begin position="655"/>
        <end position="681"/>
    </location>
</feature>
<dbReference type="Proteomes" id="UP000317178">
    <property type="component" value="Chromosome"/>
</dbReference>
<protein>
    <submittedName>
        <fullName evidence="2">Uncharacterized protein</fullName>
    </submittedName>
</protein>
<feature type="region of interest" description="Disordered" evidence="1">
    <location>
        <begin position="707"/>
        <end position="754"/>
    </location>
</feature>
<sequence length="754" mass="84967">METQTLKQFVSALEEENLDDLRAASSKSFKDKALRLDESAEDLKRLRIPTEDLKVVEVEDESETSKLVNVKIGDATKTIVYRMVKEEGSRKWVVDDIIQKKRHDGNLKVAKKVTEQMDLYLSVREFMQKWSRKNREEIEAQMTVEFAGVMHELPNDYFDHLYEKVGDVESALERFRPEATLNEDTAVVRISRKKGRLDIGMKLVDDRWLVRDMAVESSRDTEYISSMIKSADALRSVAIFLKGYSAADKTTIKEVSEPNFYKNAIMPGELAAVSLPAAESLNNDSRMTIRGDRIDVNIPFNGEIASLTLKSIDRPEGQWKQHGYHVTDVSLIRSGATGENRKLSALLTSKARVDIFHEALVKRDLKTLTYSSSYDFNTRVWKNVDEEILAQLPIDLPKQGKFEIEDIVFNGSVTQVYTLFDEIPITYILREHSGELRIDDVQFPMAGKPNSVKTLLEVVIPAYQFAQTASKSSPTEEIASPKSLKDVQKLGQHYNQIISRMSNVCSFDFNYFVWKETDVVPEPFFNCSEHLETAITSVQPLNANGTEQMIQFGDEHWGAQVKVIQQQGSFRVDDVKLVAGKDVGYDLKIAARDQLNEKGRSLRSIYPLLHLQEGEAMAIETQLAKDFDNQNIEGGNVISSEKGGVVEEYQFSENTPSMNQAPAGNPFKEFAPAQPQSNPIQQVAGWDDFNHQSEKQPASSGIQNSLHEEDVFPDYVPPNKSTSPTTDAGNTRTADSTAAEFPEEFPPLETYPGN</sequence>
<keyword evidence="3" id="KW-1185">Reference proteome</keyword>
<proteinExistence type="predicted"/>
<name>A0A518CQE1_9PLAN</name>
<organism evidence="2 3">
    <name type="scientific">Polystyrenella longa</name>
    <dbReference type="NCBI Taxonomy" id="2528007"/>
    <lineage>
        <taxon>Bacteria</taxon>
        <taxon>Pseudomonadati</taxon>
        <taxon>Planctomycetota</taxon>
        <taxon>Planctomycetia</taxon>
        <taxon>Planctomycetales</taxon>
        <taxon>Planctomycetaceae</taxon>
        <taxon>Polystyrenella</taxon>
    </lineage>
</organism>
<accession>A0A518CQE1</accession>
<dbReference type="EMBL" id="CP036281">
    <property type="protein sequence ID" value="QDU81420.1"/>
    <property type="molecule type" value="Genomic_DNA"/>
</dbReference>
<feature type="compositionally biased region" description="Polar residues" evidence="1">
    <location>
        <begin position="719"/>
        <end position="736"/>
    </location>
</feature>
<dbReference type="KEGG" id="plon:Pla110_31610"/>
<evidence type="ECO:0000313" key="2">
    <source>
        <dbReference type="EMBL" id="QDU81420.1"/>
    </source>
</evidence>
<dbReference type="OrthoDB" id="212759at2"/>
<dbReference type="AlphaFoldDB" id="A0A518CQE1"/>
<reference evidence="2 3" key="1">
    <citation type="submission" date="2019-02" db="EMBL/GenBank/DDBJ databases">
        <title>Deep-cultivation of Planctomycetes and their phenomic and genomic characterization uncovers novel biology.</title>
        <authorList>
            <person name="Wiegand S."/>
            <person name="Jogler M."/>
            <person name="Boedeker C."/>
            <person name="Pinto D."/>
            <person name="Vollmers J."/>
            <person name="Rivas-Marin E."/>
            <person name="Kohn T."/>
            <person name="Peeters S.H."/>
            <person name="Heuer A."/>
            <person name="Rast P."/>
            <person name="Oberbeckmann S."/>
            <person name="Bunk B."/>
            <person name="Jeske O."/>
            <person name="Meyerdierks A."/>
            <person name="Storesund J.E."/>
            <person name="Kallscheuer N."/>
            <person name="Luecker S."/>
            <person name="Lage O.M."/>
            <person name="Pohl T."/>
            <person name="Merkel B.J."/>
            <person name="Hornburger P."/>
            <person name="Mueller R.-W."/>
            <person name="Bruemmer F."/>
            <person name="Labrenz M."/>
            <person name="Spormann A.M."/>
            <person name="Op den Camp H."/>
            <person name="Overmann J."/>
            <person name="Amann R."/>
            <person name="Jetten M.S.M."/>
            <person name="Mascher T."/>
            <person name="Medema M.H."/>
            <person name="Devos D.P."/>
            <person name="Kaster A.-K."/>
            <person name="Ovreas L."/>
            <person name="Rohde M."/>
            <person name="Galperin M.Y."/>
            <person name="Jogler C."/>
        </authorList>
    </citation>
    <scope>NUCLEOTIDE SEQUENCE [LARGE SCALE GENOMIC DNA]</scope>
    <source>
        <strain evidence="2 3">Pla110</strain>
    </source>
</reference>
<gene>
    <name evidence="2" type="ORF">Pla110_31610</name>
</gene>
<evidence type="ECO:0000256" key="1">
    <source>
        <dbReference type="SAM" id="MobiDB-lite"/>
    </source>
</evidence>
<evidence type="ECO:0000313" key="3">
    <source>
        <dbReference type="Proteomes" id="UP000317178"/>
    </source>
</evidence>